<reference evidence="7 8" key="1">
    <citation type="submission" date="2015-03" db="EMBL/GenBank/DDBJ databases">
        <title>Genome Sequence of Kiloniella spongiae MEBiC09566, isolated from a marine sponge.</title>
        <authorList>
            <person name="Shao Z."/>
            <person name="Wang L."/>
            <person name="Li X."/>
        </authorList>
    </citation>
    <scope>NUCLEOTIDE SEQUENCE [LARGE SCALE GENOMIC DNA]</scope>
    <source>
        <strain evidence="7 8">MEBiC09566</strain>
    </source>
</reference>
<comment type="catalytic activity">
    <reaction evidence="4">
        <text>N-terminal L-glutamyl-[protein] + L-leucyl-tRNA(Leu) = N-terminal L-leucyl-L-glutamyl-[protein] + tRNA(Leu) + H(+)</text>
        <dbReference type="Rhea" id="RHEA:50412"/>
        <dbReference type="Rhea" id="RHEA-COMP:9613"/>
        <dbReference type="Rhea" id="RHEA-COMP:9622"/>
        <dbReference type="Rhea" id="RHEA-COMP:12664"/>
        <dbReference type="Rhea" id="RHEA-COMP:12668"/>
        <dbReference type="ChEBI" id="CHEBI:15378"/>
        <dbReference type="ChEBI" id="CHEBI:64721"/>
        <dbReference type="ChEBI" id="CHEBI:78442"/>
        <dbReference type="ChEBI" id="CHEBI:78494"/>
        <dbReference type="ChEBI" id="CHEBI:133041"/>
        <dbReference type="EC" id="2.3.2.29"/>
    </reaction>
</comment>
<keyword evidence="3 4" id="KW-0012">Acyltransferase</keyword>
<keyword evidence="2 4" id="KW-0808">Transferase</keyword>
<comment type="subcellular location">
    <subcellularLocation>
        <location evidence="4">Cytoplasm</location>
    </subcellularLocation>
</comment>
<dbReference type="InterPro" id="IPR030700">
    <property type="entry name" value="N-end_Aminoacyl_Trfase"/>
</dbReference>
<feature type="domain" description="N-end aminoacyl transferase N-terminal" evidence="5">
    <location>
        <begin position="16"/>
        <end position="85"/>
    </location>
</feature>
<dbReference type="InterPro" id="IPR016181">
    <property type="entry name" value="Acyl_CoA_acyltransferase"/>
</dbReference>
<dbReference type="Pfam" id="PF04376">
    <property type="entry name" value="ATE_N"/>
    <property type="match status" value="1"/>
</dbReference>
<evidence type="ECO:0000313" key="7">
    <source>
        <dbReference type="EMBL" id="KLN59332.1"/>
    </source>
</evidence>
<dbReference type="PATRIC" id="fig|1489064.4.peg.530"/>
<evidence type="ECO:0000256" key="1">
    <source>
        <dbReference type="ARBA" id="ARBA00022490"/>
    </source>
</evidence>
<comment type="catalytic activity">
    <reaction evidence="4">
        <text>N-terminal L-aspartyl-[protein] + L-leucyl-tRNA(Leu) = N-terminal L-leucyl-L-aspartyl-[protein] + tRNA(Leu) + H(+)</text>
        <dbReference type="Rhea" id="RHEA:50420"/>
        <dbReference type="Rhea" id="RHEA-COMP:9613"/>
        <dbReference type="Rhea" id="RHEA-COMP:9622"/>
        <dbReference type="Rhea" id="RHEA-COMP:12669"/>
        <dbReference type="Rhea" id="RHEA-COMP:12674"/>
        <dbReference type="ChEBI" id="CHEBI:15378"/>
        <dbReference type="ChEBI" id="CHEBI:64720"/>
        <dbReference type="ChEBI" id="CHEBI:78442"/>
        <dbReference type="ChEBI" id="CHEBI:78494"/>
        <dbReference type="ChEBI" id="CHEBI:133042"/>
        <dbReference type="EC" id="2.3.2.29"/>
    </reaction>
</comment>
<accession>A0A0H2MF01</accession>
<dbReference type="SUPFAM" id="SSF55729">
    <property type="entry name" value="Acyl-CoA N-acyltransferases (Nat)"/>
    <property type="match status" value="1"/>
</dbReference>
<dbReference type="GO" id="GO:0071596">
    <property type="term" value="P:ubiquitin-dependent protein catabolic process via the N-end rule pathway"/>
    <property type="evidence" value="ECO:0007669"/>
    <property type="project" value="InterPro"/>
</dbReference>
<keyword evidence="8" id="KW-1185">Reference proteome</keyword>
<protein>
    <recommendedName>
        <fullName evidence="4">Aspartate/glutamate leucyltransferase</fullName>
        <ecNumber evidence="4">2.3.2.29</ecNumber>
    </recommendedName>
</protein>
<dbReference type="Pfam" id="PF04377">
    <property type="entry name" value="ATE_C"/>
    <property type="match status" value="1"/>
</dbReference>
<dbReference type="InterPro" id="IPR007471">
    <property type="entry name" value="N-end_Aminoacyl_Trfase_N"/>
</dbReference>
<dbReference type="OrthoDB" id="9782022at2"/>
<evidence type="ECO:0000256" key="3">
    <source>
        <dbReference type="ARBA" id="ARBA00023315"/>
    </source>
</evidence>
<evidence type="ECO:0000259" key="6">
    <source>
        <dbReference type="Pfam" id="PF04377"/>
    </source>
</evidence>
<feature type="domain" description="N-end rule aminoacyl transferase C-terminal" evidence="6">
    <location>
        <begin position="105"/>
        <end position="227"/>
    </location>
</feature>
<dbReference type="EC" id="2.3.2.29" evidence="4"/>
<dbReference type="InterPro" id="IPR007472">
    <property type="entry name" value="N-end_Aminoacyl_Trfase_C"/>
</dbReference>
<dbReference type="STRING" id="1489064.WH96_17665"/>
<dbReference type="PANTHER" id="PTHR21367:SF1">
    <property type="entry name" value="ARGINYL-TRNA--PROTEIN TRANSFERASE 1"/>
    <property type="match status" value="1"/>
</dbReference>
<dbReference type="InterPro" id="IPR017138">
    <property type="entry name" value="Asp_Glu_LeuTrfase"/>
</dbReference>
<dbReference type="HAMAP" id="MF_00689">
    <property type="entry name" value="Bpt"/>
    <property type="match status" value="1"/>
</dbReference>
<dbReference type="GO" id="GO:0005737">
    <property type="term" value="C:cytoplasm"/>
    <property type="evidence" value="ECO:0007669"/>
    <property type="project" value="UniProtKB-SubCell"/>
</dbReference>
<name>A0A0H2MF01_9PROT</name>
<dbReference type="RefSeq" id="WP_047765564.1">
    <property type="nucleotide sequence ID" value="NZ_LAQL01000016.1"/>
</dbReference>
<comment type="caution">
    <text evidence="7">The sequence shown here is derived from an EMBL/GenBank/DDBJ whole genome shotgun (WGS) entry which is preliminary data.</text>
</comment>
<comment type="similarity">
    <text evidence="4">Belongs to the R-transferase family. Bpt subfamily.</text>
</comment>
<dbReference type="GO" id="GO:0008914">
    <property type="term" value="F:leucyl-tRNA--protein transferase activity"/>
    <property type="evidence" value="ECO:0007669"/>
    <property type="project" value="UniProtKB-UniRule"/>
</dbReference>
<keyword evidence="1 4" id="KW-0963">Cytoplasm</keyword>
<sequence length="241" mass="28403">MVFTKPQLFFTTPPAPCPYKEGEEERKLVTEFSNHEAIQQYDLLIKAGFRRSHNYLYRPIYNNPDYCLSVRVRVDNYRMTKSQRRIWNKNQPLEAKAYKAVATEEQFGLFRSYVQQRHSDGDMSDMSWDDYKDMIETSPIDSEIIEFRAVDNSLVSACLVDWVYDGVSAVYSFFDIRQSDKGLGSYMILWLLDEARRRKLHYLYLGYWIKESQKMAYKSKFTPLEAFQGGAWTELSLSSDL</sequence>
<evidence type="ECO:0000256" key="2">
    <source>
        <dbReference type="ARBA" id="ARBA00022679"/>
    </source>
</evidence>
<dbReference type="PIRSF" id="PIRSF037208">
    <property type="entry name" value="ATE_pro_prd"/>
    <property type="match status" value="1"/>
</dbReference>
<dbReference type="NCBIfam" id="NF002343">
    <property type="entry name" value="PRK01305.1-4"/>
    <property type="match status" value="1"/>
</dbReference>
<comment type="function">
    <text evidence="4">Functions in the N-end rule pathway of protein degradation where it conjugates Leu from its aminoacyl-tRNA to the N-termini of proteins containing an N-terminal aspartate or glutamate.</text>
</comment>
<dbReference type="PANTHER" id="PTHR21367">
    <property type="entry name" value="ARGININE-TRNA-PROTEIN TRANSFERASE 1"/>
    <property type="match status" value="1"/>
</dbReference>
<evidence type="ECO:0000313" key="8">
    <source>
        <dbReference type="Proteomes" id="UP000035444"/>
    </source>
</evidence>
<dbReference type="AlphaFoldDB" id="A0A0H2MF01"/>
<dbReference type="NCBIfam" id="NF002346">
    <property type="entry name" value="PRK01305.2-3"/>
    <property type="match status" value="1"/>
</dbReference>
<proteinExistence type="inferred from homology"/>
<dbReference type="GO" id="GO:0004057">
    <property type="term" value="F:arginyl-tRNA--protein transferase activity"/>
    <property type="evidence" value="ECO:0007669"/>
    <property type="project" value="InterPro"/>
</dbReference>
<evidence type="ECO:0000259" key="5">
    <source>
        <dbReference type="Pfam" id="PF04376"/>
    </source>
</evidence>
<evidence type="ECO:0000256" key="4">
    <source>
        <dbReference type="HAMAP-Rule" id="MF_00689"/>
    </source>
</evidence>
<dbReference type="Proteomes" id="UP000035444">
    <property type="component" value="Unassembled WGS sequence"/>
</dbReference>
<organism evidence="7 8">
    <name type="scientific">Kiloniella spongiae</name>
    <dbReference type="NCBI Taxonomy" id="1489064"/>
    <lineage>
        <taxon>Bacteria</taxon>
        <taxon>Pseudomonadati</taxon>
        <taxon>Pseudomonadota</taxon>
        <taxon>Alphaproteobacteria</taxon>
        <taxon>Rhodospirillales</taxon>
        <taxon>Kiloniellaceae</taxon>
        <taxon>Kiloniella</taxon>
    </lineage>
</organism>
<dbReference type="EMBL" id="LAQL01000016">
    <property type="protein sequence ID" value="KLN59332.1"/>
    <property type="molecule type" value="Genomic_DNA"/>
</dbReference>
<gene>
    <name evidence="4" type="primary">bpt</name>
    <name evidence="7" type="ORF">WH96_17665</name>
</gene>